<evidence type="ECO:0000256" key="6">
    <source>
        <dbReference type="ARBA" id="ARBA00022692"/>
    </source>
</evidence>
<evidence type="ECO:0000256" key="7">
    <source>
        <dbReference type="ARBA" id="ARBA00022989"/>
    </source>
</evidence>
<dbReference type="EMBL" id="BAABRU010000018">
    <property type="protein sequence ID" value="GAA5530445.1"/>
    <property type="molecule type" value="Genomic_DNA"/>
</dbReference>
<dbReference type="RefSeq" id="WP_345724038.1">
    <property type="nucleotide sequence ID" value="NZ_BAABRU010000018.1"/>
</dbReference>
<dbReference type="PANTHER" id="PTHR32243:SF50">
    <property type="entry name" value="MALTOSE_MALTODEXTRIN TRANSPORT SYSTEM PERMEASE PROTEIN MALG"/>
    <property type="match status" value="1"/>
</dbReference>
<dbReference type="InterPro" id="IPR035906">
    <property type="entry name" value="MetI-like_sf"/>
</dbReference>
<evidence type="ECO:0000256" key="4">
    <source>
        <dbReference type="ARBA" id="ARBA00022475"/>
    </source>
</evidence>
<feature type="transmembrane region" description="Helical" evidence="9">
    <location>
        <begin position="203"/>
        <end position="221"/>
    </location>
</feature>
<reference evidence="11 12" key="1">
    <citation type="submission" date="2024-02" db="EMBL/GenBank/DDBJ databases">
        <title>Herpetosiphon gulosus NBRC 112829.</title>
        <authorList>
            <person name="Ichikawa N."/>
            <person name="Katano-Makiyama Y."/>
            <person name="Hidaka K."/>
        </authorList>
    </citation>
    <scope>NUCLEOTIDE SEQUENCE [LARGE SCALE GENOMIC DNA]</scope>
    <source>
        <strain evidence="11 12">NBRC 112829</strain>
    </source>
</reference>
<dbReference type="Gene3D" id="1.10.3720.10">
    <property type="entry name" value="MetI-like"/>
    <property type="match status" value="1"/>
</dbReference>
<dbReference type="InterPro" id="IPR050901">
    <property type="entry name" value="BP-dep_ABC_trans_perm"/>
</dbReference>
<feature type="transmembrane region" description="Helical" evidence="9">
    <location>
        <begin position="285"/>
        <end position="310"/>
    </location>
</feature>
<keyword evidence="4" id="KW-1003">Cell membrane</keyword>
<keyword evidence="6 9" id="KW-0812">Transmembrane</keyword>
<evidence type="ECO:0000313" key="12">
    <source>
        <dbReference type="Proteomes" id="UP001428290"/>
    </source>
</evidence>
<feature type="transmembrane region" description="Helical" evidence="9">
    <location>
        <begin position="139"/>
        <end position="160"/>
    </location>
</feature>
<feature type="transmembrane region" description="Helical" evidence="9">
    <location>
        <begin position="32"/>
        <end position="54"/>
    </location>
</feature>
<keyword evidence="3 9" id="KW-0813">Transport</keyword>
<keyword evidence="7 9" id="KW-1133">Transmembrane helix</keyword>
<keyword evidence="8 9" id="KW-0472">Membrane</keyword>
<gene>
    <name evidence="11" type="ORF">Hgul01_04264</name>
</gene>
<protein>
    <recommendedName>
        <fullName evidence="10">ABC transmembrane type-1 domain-containing protein</fullName>
    </recommendedName>
</protein>
<dbReference type="Pfam" id="PF00528">
    <property type="entry name" value="BPD_transp_1"/>
    <property type="match status" value="1"/>
</dbReference>
<dbReference type="PANTHER" id="PTHR32243">
    <property type="entry name" value="MALTOSE TRANSPORT SYSTEM PERMEASE-RELATED"/>
    <property type="match status" value="1"/>
</dbReference>
<comment type="similarity">
    <text evidence="2">Belongs to the binding-protein-dependent transport system permease family. MalFG subfamily.</text>
</comment>
<evidence type="ECO:0000256" key="8">
    <source>
        <dbReference type="ARBA" id="ARBA00023136"/>
    </source>
</evidence>
<dbReference type="SUPFAM" id="SSF161098">
    <property type="entry name" value="MetI-like"/>
    <property type="match status" value="2"/>
</dbReference>
<comment type="subcellular location">
    <subcellularLocation>
        <location evidence="1 9">Cell membrane</location>
        <topology evidence="1 9">Multi-pass membrane protein</topology>
    </subcellularLocation>
</comment>
<feature type="transmembrane region" description="Helical" evidence="9">
    <location>
        <begin position="241"/>
        <end position="264"/>
    </location>
</feature>
<evidence type="ECO:0000256" key="5">
    <source>
        <dbReference type="ARBA" id="ARBA00022597"/>
    </source>
</evidence>
<feature type="transmembrane region" description="Helical" evidence="9">
    <location>
        <begin position="107"/>
        <end position="127"/>
    </location>
</feature>
<keyword evidence="12" id="KW-1185">Reference proteome</keyword>
<evidence type="ECO:0000313" key="11">
    <source>
        <dbReference type="EMBL" id="GAA5530445.1"/>
    </source>
</evidence>
<dbReference type="Proteomes" id="UP001428290">
    <property type="component" value="Unassembled WGS sequence"/>
</dbReference>
<dbReference type="InterPro" id="IPR000515">
    <property type="entry name" value="MetI-like"/>
</dbReference>
<comment type="caution">
    <text evidence="11">The sequence shown here is derived from an EMBL/GenBank/DDBJ whole genome shotgun (WGS) entry which is preliminary data.</text>
</comment>
<accession>A0ABP9X4W4</accession>
<feature type="transmembrane region" description="Helical" evidence="9">
    <location>
        <begin position="172"/>
        <end position="191"/>
    </location>
</feature>
<keyword evidence="5" id="KW-0762">Sugar transport</keyword>
<evidence type="ECO:0000259" key="10">
    <source>
        <dbReference type="PROSITE" id="PS50928"/>
    </source>
</evidence>
<sequence>MANSSIAQPTSRKGLFARGRGAGRQLEWWQQLLLQAFCLTVAVSVLFPIMWIVTLSFKEAGSARPLKLEVIPPSISSITLSSYQAVIEQPLSKSAGDISFWKLMGNSFFLAAGVSFFSVMIGVAAAYAFSRLNFVGRKLIFLSIGFILLMPGIATLAPLFAMLAKISTSLEILRIIYFTMAGLLVAGLALMTISRIRSDDFRAGSAAFLVGGLAVAALFLWGGMQIEIPKNARPFELGRSLYGVGLAMISGALPFAIWNLKGYLDTIPKELEEAAIIDGASPNQIFFRIILPLATPALAVTAFLGFMAGWTEFALTARFINKAENYTLAIALQTMTGQYATVSWSNFAAMSIMISLPVSIVYLALQKYIVGGLTLGGVKG</sequence>
<name>A0ABP9X4W4_9CHLR</name>
<feature type="domain" description="ABC transmembrane type-1" evidence="10">
    <location>
        <begin position="104"/>
        <end position="365"/>
    </location>
</feature>
<dbReference type="PROSITE" id="PS50928">
    <property type="entry name" value="ABC_TM1"/>
    <property type="match status" value="1"/>
</dbReference>
<evidence type="ECO:0000256" key="2">
    <source>
        <dbReference type="ARBA" id="ARBA00009047"/>
    </source>
</evidence>
<evidence type="ECO:0000256" key="9">
    <source>
        <dbReference type="RuleBase" id="RU363032"/>
    </source>
</evidence>
<feature type="transmembrane region" description="Helical" evidence="9">
    <location>
        <begin position="344"/>
        <end position="365"/>
    </location>
</feature>
<evidence type="ECO:0000256" key="1">
    <source>
        <dbReference type="ARBA" id="ARBA00004651"/>
    </source>
</evidence>
<proteinExistence type="inferred from homology"/>
<evidence type="ECO:0000256" key="3">
    <source>
        <dbReference type="ARBA" id="ARBA00022448"/>
    </source>
</evidence>
<dbReference type="CDD" id="cd06261">
    <property type="entry name" value="TM_PBP2"/>
    <property type="match status" value="1"/>
</dbReference>
<organism evidence="11 12">
    <name type="scientific">Herpetosiphon gulosus</name>
    <dbReference type="NCBI Taxonomy" id="1973496"/>
    <lineage>
        <taxon>Bacteria</taxon>
        <taxon>Bacillati</taxon>
        <taxon>Chloroflexota</taxon>
        <taxon>Chloroflexia</taxon>
        <taxon>Herpetosiphonales</taxon>
        <taxon>Herpetosiphonaceae</taxon>
        <taxon>Herpetosiphon</taxon>
    </lineage>
</organism>